<feature type="compositionally biased region" description="Basic residues" evidence="1">
    <location>
        <begin position="20"/>
        <end position="30"/>
    </location>
</feature>
<feature type="region of interest" description="Disordered" evidence="1">
    <location>
        <begin position="1"/>
        <end position="31"/>
    </location>
</feature>
<evidence type="ECO:0000313" key="4">
    <source>
        <dbReference type="Proteomes" id="UP000078550"/>
    </source>
</evidence>
<dbReference type="AlphaFoldDB" id="A0A1A8YIA1"/>
<gene>
    <name evidence="2" type="ORF">POVWA1_003090</name>
    <name evidence="3" type="ORF">POVWA2_003280</name>
</gene>
<reference evidence="3" key="2">
    <citation type="submission" date="2016-05" db="EMBL/GenBank/DDBJ databases">
        <authorList>
            <person name="Lavstsen T."/>
            <person name="Jespersen J.S."/>
        </authorList>
    </citation>
    <scope>NUCLEOTIDE SEQUENCE [LARGE SCALE GENOMIC DNA]</scope>
</reference>
<reference evidence="4 5" key="1">
    <citation type="submission" date="2016-05" db="EMBL/GenBank/DDBJ databases">
        <authorList>
            <person name="Naeem Raeece"/>
        </authorList>
    </citation>
    <scope>NUCLEOTIDE SEQUENCE [LARGE SCALE GENOMIC DNA]</scope>
</reference>
<evidence type="ECO:0000313" key="2">
    <source>
        <dbReference type="EMBL" id="SBT30640.1"/>
    </source>
</evidence>
<name>A0A1A8YIA1_PLAOA</name>
<dbReference type="EMBL" id="FLRD01000008">
    <property type="protein sequence ID" value="SBT30640.1"/>
    <property type="molecule type" value="Genomic_DNA"/>
</dbReference>
<evidence type="ECO:0000313" key="5">
    <source>
        <dbReference type="Proteomes" id="UP000078555"/>
    </source>
</evidence>
<evidence type="ECO:0000256" key="1">
    <source>
        <dbReference type="SAM" id="MobiDB-lite"/>
    </source>
</evidence>
<organism evidence="3 4">
    <name type="scientific">Plasmodium ovale wallikeri</name>
    <dbReference type="NCBI Taxonomy" id="864142"/>
    <lineage>
        <taxon>Eukaryota</taxon>
        <taxon>Sar</taxon>
        <taxon>Alveolata</taxon>
        <taxon>Apicomplexa</taxon>
        <taxon>Aconoidasida</taxon>
        <taxon>Haemosporida</taxon>
        <taxon>Plasmodiidae</taxon>
        <taxon>Plasmodium</taxon>
        <taxon>Plasmodium (Plasmodium)</taxon>
    </lineage>
</organism>
<keyword evidence="5" id="KW-1185">Reference proteome</keyword>
<sequence>MGSKSGKPAKLRQSGTNPSRIKKKKKKKKSPAPTLYTAYVCGKKSLCTGFATSFYFLVSLEECLGEKIKRYPVVVGSFGEQQN</sequence>
<dbReference type="Proteomes" id="UP000078550">
    <property type="component" value="Unassembled WGS sequence"/>
</dbReference>
<protein>
    <submittedName>
        <fullName evidence="3">Uncharacterized protein</fullName>
    </submittedName>
</protein>
<proteinExistence type="predicted"/>
<dbReference type="EMBL" id="FLRE01000014">
    <property type="protein sequence ID" value="SBT31269.1"/>
    <property type="molecule type" value="Genomic_DNA"/>
</dbReference>
<dbReference type="Proteomes" id="UP000078555">
    <property type="component" value="Unassembled WGS sequence"/>
</dbReference>
<evidence type="ECO:0000313" key="3">
    <source>
        <dbReference type="EMBL" id="SBT31269.1"/>
    </source>
</evidence>
<accession>A0A1A8YIA1</accession>